<reference evidence="1" key="1">
    <citation type="submission" date="2022-01" db="EMBL/GenBank/DDBJ databases">
        <authorList>
            <person name="Jo J.-H."/>
            <person name="Im W.-T."/>
        </authorList>
    </citation>
    <scope>NUCLEOTIDE SEQUENCE</scope>
    <source>
        <strain evidence="1">NA20</strain>
    </source>
</reference>
<dbReference type="Proteomes" id="UP001165367">
    <property type="component" value="Unassembled WGS sequence"/>
</dbReference>
<accession>A0ABS9KML0</accession>
<organism evidence="1 2">
    <name type="scientific">Terrimonas ginsenosidimutans</name>
    <dbReference type="NCBI Taxonomy" id="2908004"/>
    <lineage>
        <taxon>Bacteria</taxon>
        <taxon>Pseudomonadati</taxon>
        <taxon>Bacteroidota</taxon>
        <taxon>Chitinophagia</taxon>
        <taxon>Chitinophagales</taxon>
        <taxon>Chitinophagaceae</taxon>
        <taxon>Terrimonas</taxon>
    </lineage>
</organism>
<name>A0ABS9KML0_9BACT</name>
<evidence type="ECO:0000313" key="1">
    <source>
        <dbReference type="EMBL" id="MCG2613539.1"/>
    </source>
</evidence>
<proteinExistence type="predicted"/>
<dbReference type="EMBL" id="JAKLTR010000002">
    <property type="protein sequence ID" value="MCG2613539.1"/>
    <property type="molecule type" value="Genomic_DNA"/>
</dbReference>
<evidence type="ECO:0000313" key="2">
    <source>
        <dbReference type="Proteomes" id="UP001165367"/>
    </source>
</evidence>
<dbReference type="RefSeq" id="WP_237868865.1">
    <property type="nucleotide sequence ID" value="NZ_JAKLTR010000002.1"/>
</dbReference>
<comment type="caution">
    <text evidence="1">The sequence shown here is derived from an EMBL/GenBank/DDBJ whole genome shotgun (WGS) entry which is preliminary data.</text>
</comment>
<gene>
    <name evidence="1" type="ORF">LZZ85_04575</name>
</gene>
<protein>
    <submittedName>
        <fullName evidence="1">Uncharacterized protein</fullName>
    </submittedName>
</protein>
<sequence>MNPNSNTVTTTITTLSIVRKENQAMKVVPTSLENIEKNSVKQTTMISSKGYIRVPKHDYL</sequence>
<keyword evidence="2" id="KW-1185">Reference proteome</keyword>